<comment type="caution">
    <text evidence="7">The sequence shown here is derived from an EMBL/GenBank/DDBJ whole genome shotgun (WGS) entry which is preliminary data.</text>
</comment>
<feature type="transmembrane region" description="Helical" evidence="5">
    <location>
        <begin position="45"/>
        <end position="64"/>
    </location>
</feature>
<feature type="domain" description="Amino acid permease/ SLC12A" evidence="6">
    <location>
        <begin position="19"/>
        <end position="429"/>
    </location>
</feature>
<feature type="transmembrane region" description="Helical" evidence="5">
    <location>
        <begin position="336"/>
        <end position="356"/>
    </location>
</feature>
<feature type="transmembrane region" description="Helical" evidence="5">
    <location>
        <begin position="101"/>
        <end position="123"/>
    </location>
</feature>
<keyword evidence="2 5" id="KW-0812">Transmembrane</keyword>
<dbReference type="GO" id="GO:0016020">
    <property type="term" value="C:membrane"/>
    <property type="evidence" value="ECO:0007669"/>
    <property type="project" value="UniProtKB-SubCell"/>
</dbReference>
<gene>
    <name evidence="7" type="ORF">RK55_015740</name>
</gene>
<protein>
    <submittedName>
        <fullName evidence="7">Amino acid permease</fullName>
    </submittedName>
</protein>
<dbReference type="Proteomes" id="UP000236163">
    <property type="component" value="Unassembled WGS sequence"/>
</dbReference>
<feature type="transmembrane region" description="Helical" evidence="5">
    <location>
        <begin position="12"/>
        <end position="33"/>
    </location>
</feature>
<dbReference type="AlphaFoldDB" id="A0A2K0JGT8"/>
<evidence type="ECO:0000259" key="6">
    <source>
        <dbReference type="Pfam" id="PF00324"/>
    </source>
</evidence>
<dbReference type="EMBL" id="JWSP02000004">
    <property type="protein sequence ID" value="PNO34488.1"/>
    <property type="molecule type" value="Genomic_DNA"/>
</dbReference>
<comment type="subcellular location">
    <subcellularLocation>
        <location evidence="1">Membrane</location>
        <topology evidence="1">Multi-pass membrane protein</topology>
    </subcellularLocation>
</comment>
<feature type="transmembrane region" description="Helical" evidence="5">
    <location>
        <begin position="129"/>
        <end position="147"/>
    </location>
</feature>
<feature type="transmembrane region" description="Helical" evidence="5">
    <location>
        <begin position="400"/>
        <end position="418"/>
    </location>
</feature>
<reference evidence="8" key="1">
    <citation type="submission" date="2017-12" db="EMBL/GenBank/DDBJ databases">
        <title>FDA dAtabase for Regulatory Grade micrObial Sequences (FDA-ARGOS): Supporting development and validation of Infectious Disease Dx tests.</title>
        <authorList>
            <person name="Sichtig H."/>
            <person name="Tallon L."/>
            <person name="Sadzewicz L."/>
            <person name="Sengamalay N."/>
            <person name="Nagaraj S."/>
            <person name="Vavikolanu K."/>
            <person name="Aluvathingal J."/>
            <person name="Nadendla S."/>
            <person name="Pirone D.C."/>
            <person name="Hoffman M."/>
            <person name="Muruvanda T."/>
            <person name="Allard M."/>
            <person name="Evans P."/>
        </authorList>
    </citation>
    <scope>NUCLEOTIDE SEQUENCE [LARGE SCALE GENOMIC DNA]</scope>
    <source>
        <strain evidence="8">FDAARGOS_55</strain>
    </source>
</reference>
<dbReference type="PIRSF" id="PIRSF006060">
    <property type="entry name" value="AA_transporter"/>
    <property type="match status" value="1"/>
</dbReference>
<dbReference type="PANTHER" id="PTHR42770">
    <property type="entry name" value="AMINO ACID TRANSPORTER-RELATED"/>
    <property type="match status" value="1"/>
</dbReference>
<dbReference type="InterPro" id="IPR004841">
    <property type="entry name" value="AA-permease/SLC12A_dom"/>
</dbReference>
<accession>A0A2K0JGT8</accession>
<evidence type="ECO:0000256" key="1">
    <source>
        <dbReference type="ARBA" id="ARBA00004141"/>
    </source>
</evidence>
<proteinExistence type="predicted"/>
<evidence type="ECO:0000313" key="7">
    <source>
        <dbReference type="EMBL" id="PNO34488.1"/>
    </source>
</evidence>
<name>A0A2K0JGT8_SALHO</name>
<keyword evidence="4 5" id="KW-0472">Membrane</keyword>
<dbReference type="Pfam" id="PF00324">
    <property type="entry name" value="AA_permease"/>
    <property type="match status" value="1"/>
</dbReference>
<feature type="transmembrane region" description="Helical" evidence="5">
    <location>
        <begin position="242"/>
        <end position="270"/>
    </location>
</feature>
<evidence type="ECO:0000256" key="2">
    <source>
        <dbReference type="ARBA" id="ARBA00022692"/>
    </source>
</evidence>
<dbReference type="GO" id="GO:0055085">
    <property type="term" value="P:transmembrane transport"/>
    <property type="evidence" value="ECO:0007669"/>
    <property type="project" value="InterPro"/>
</dbReference>
<organism evidence="7 8">
    <name type="scientific">Salmonella enterica subsp. houtenae serovar 50:g,z51:-</name>
    <dbReference type="NCBI Taxonomy" id="1173947"/>
    <lineage>
        <taxon>Bacteria</taxon>
        <taxon>Pseudomonadati</taxon>
        <taxon>Pseudomonadota</taxon>
        <taxon>Gammaproteobacteria</taxon>
        <taxon>Enterobacterales</taxon>
        <taxon>Enterobacteriaceae</taxon>
        <taxon>Salmonella</taxon>
    </lineage>
</organism>
<keyword evidence="3 5" id="KW-1133">Transmembrane helix</keyword>
<dbReference type="Gene3D" id="1.20.1740.10">
    <property type="entry name" value="Amino acid/polyamine transporter I"/>
    <property type="match status" value="1"/>
</dbReference>
<dbReference type="STRING" id="523831.SEHO0A_00968"/>
<evidence type="ECO:0000313" key="8">
    <source>
        <dbReference type="Proteomes" id="UP000236163"/>
    </source>
</evidence>
<feature type="transmembrane region" description="Helical" evidence="5">
    <location>
        <begin position="76"/>
        <end position="94"/>
    </location>
</feature>
<dbReference type="InterPro" id="IPR050367">
    <property type="entry name" value="APC_superfamily"/>
</dbReference>
<evidence type="ECO:0000256" key="4">
    <source>
        <dbReference type="ARBA" id="ARBA00023136"/>
    </source>
</evidence>
<sequence length="460" mass="48553">MMSAELAIQNKMKFGTILLFGINCLLGAGIFITPGKAYSLLGVNLFWVLAVCAVMAIIMALAFAEMAGIFTKTGGVYIYASAAWGPFIGFNIGFMRFLAACVALSVQVAALPSIVITAFHIHLSMVESMAISIVFACLLCGINLISVRVVSVFTRLSSWLVLATLAGCIIISYTHFQLANLSSVTGLVSGSTGTPVPGMGQLSAGQFSAGFLLLFYAMVGFENIGVAAQDMENPTRDVPRAIIVVLITVSLIYFLLFSSVLGAMGGAGLSLSDNSVADSVGMVLGTGGRLVISLGSLVALFGIGLAMCFAGPRNLVPLAVDKFLPESAGANNARGVPAQSIVIMLCVTIFFIVLANEMSSQAFVLLVQVATVCRLLQYLIVTVGIFSIRKQKLAGTYKMPAIYVLIPLCVLACIYLGLKVSPVVLLITLGLIVISLVIYLTYSSPRARRMQTQTSENVSN</sequence>
<dbReference type="PANTHER" id="PTHR42770:SF7">
    <property type="entry name" value="MEMBRANE PROTEIN"/>
    <property type="match status" value="1"/>
</dbReference>
<feature type="transmembrane region" description="Helical" evidence="5">
    <location>
        <begin position="424"/>
        <end position="442"/>
    </location>
</feature>
<feature type="transmembrane region" description="Helical" evidence="5">
    <location>
        <begin position="199"/>
        <end position="221"/>
    </location>
</feature>
<feature type="transmembrane region" description="Helical" evidence="5">
    <location>
        <begin position="362"/>
        <end position="388"/>
    </location>
</feature>
<feature type="transmembrane region" description="Helical" evidence="5">
    <location>
        <begin position="159"/>
        <end position="179"/>
    </location>
</feature>
<feature type="transmembrane region" description="Helical" evidence="5">
    <location>
        <begin position="290"/>
        <end position="315"/>
    </location>
</feature>
<evidence type="ECO:0000256" key="5">
    <source>
        <dbReference type="SAM" id="Phobius"/>
    </source>
</evidence>
<evidence type="ECO:0000256" key="3">
    <source>
        <dbReference type="ARBA" id="ARBA00022989"/>
    </source>
</evidence>